<feature type="transmembrane region" description="Helical" evidence="1">
    <location>
        <begin position="7"/>
        <end position="25"/>
    </location>
</feature>
<evidence type="ECO:0000313" key="3">
    <source>
        <dbReference type="Proteomes" id="UP001156102"/>
    </source>
</evidence>
<dbReference type="Pfam" id="PF12685">
    <property type="entry name" value="SpoIIIAH"/>
    <property type="match status" value="1"/>
</dbReference>
<proteinExistence type="predicted"/>
<dbReference type="AlphaFoldDB" id="A0AA41X5K2"/>
<gene>
    <name evidence="2" type="ORF">NK662_00700</name>
</gene>
<keyword evidence="1" id="KW-0472">Membrane</keyword>
<dbReference type="Gene3D" id="1.10.287.4300">
    <property type="entry name" value="Stage III sporulation protein AH-like"/>
    <property type="match status" value="1"/>
</dbReference>
<comment type="caution">
    <text evidence="2">The sequence shown here is derived from an EMBL/GenBank/DDBJ whole genome shotgun (WGS) entry which is preliminary data.</text>
</comment>
<dbReference type="Proteomes" id="UP001156102">
    <property type="component" value="Unassembled WGS sequence"/>
</dbReference>
<dbReference type="EMBL" id="JANCLT010000001">
    <property type="protein sequence ID" value="MCP8967054.1"/>
    <property type="molecule type" value="Genomic_DNA"/>
</dbReference>
<keyword evidence="3" id="KW-1185">Reference proteome</keyword>
<accession>A0AA41X5K2</accession>
<dbReference type="InterPro" id="IPR024232">
    <property type="entry name" value="SpoIIIAH"/>
</dbReference>
<dbReference type="InterPro" id="IPR038503">
    <property type="entry name" value="SpoIIIAH_sf"/>
</dbReference>
<organism evidence="2 3">
    <name type="scientific">Ectobacillus ponti</name>
    <dbReference type="NCBI Taxonomy" id="2961894"/>
    <lineage>
        <taxon>Bacteria</taxon>
        <taxon>Bacillati</taxon>
        <taxon>Bacillota</taxon>
        <taxon>Bacilli</taxon>
        <taxon>Bacillales</taxon>
        <taxon>Bacillaceae</taxon>
        <taxon>Ectobacillus</taxon>
    </lineage>
</organism>
<evidence type="ECO:0000313" key="2">
    <source>
        <dbReference type="EMBL" id="MCP8967054.1"/>
    </source>
</evidence>
<evidence type="ECO:0000256" key="1">
    <source>
        <dbReference type="SAM" id="Phobius"/>
    </source>
</evidence>
<reference evidence="2" key="1">
    <citation type="submission" date="2022-07" db="EMBL/GenBank/DDBJ databases">
        <authorList>
            <person name="Li W.-J."/>
            <person name="Deng Q.-Q."/>
        </authorList>
    </citation>
    <scope>NUCLEOTIDE SEQUENCE</scope>
    <source>
        <strain evidence="2">SYSU M60031</strain>
    </source>
</reference>
<protein>
    <submittedName>
        <fullName evidence="2">SpoIIIAH-like family protein</fullName>
    </submittedName>
</protein>
<dbReference type="RefSeq" id="WP_254756342.1">
    <property type="nucleotide sequence ID" value="NZ_JANCLT010000001.1"/>
</dbReference>
<keyword evidence="1" id="KW-0812">Transmembrane</keyword>
<sequence>MVKKQTVWLLTMLSLVVVLSVYYVTTPDSPRSNVASTVEQAAKKGASKETAKSSGSDMFVDLRLQMDDQRSAMKAELRDMMTSGTATAEQKNEAYQKIQQIQEMEAKEKLLETLIKSKVSKDALVRAESNSVKVTLKSEKQSASEANTIIQLVRGETGIRDVNVQFDPAK</sequence>
<keyword evidence="1" id="KW-1133">Transmembrane helix</keyword>
<name>A0AA41X5K2_9BACI</name>